<dbReference type="RefSeq" id="WP_141642209.1">
    <property type="nucleotide sequence ID" value="NZ_VIFM01000029.1"/>
</dbReference>
<name>A0A540X5V4_9BACT</name>
<evidence type="ECO:0000313" key="1">
    <source>
        <dbReference type="EMBL" id="TQF16114.1"/>
    </source>
</evidence>
<dbReference type="Proteomes" id="UP000315369">
    <property type="component" value="Unassembled WGS sequence"/>
</dbReference>
<sequence>MPSAADLCLASTVADDLGIPVSPRVEVLVTAASRAVAGYCGRVFERGLGLVEYPTGYGRPLLLLERPPVLAVSGVWEGGSQVPAEEYELAGGLAESGMLRRRRGVWQATVRAGSGVTGMLGDFHGDGGEDGLRVVYDGGYVTPGQRALDGSLAVTLPEDVQEAAVLTAVQLYRSRGVDAMVASESIGDWSVSYFAAKAEGKSPIPGAAQALLAHYALHRVS</sequence>
<dbReference type="OrthoDB" id="5384519at2"/>
<dbReference type="AlphaFoldDB" id="A0A540X5V4"/>
<protein>
    <submittedName>
        <fullName evidence="1">Uncharacterized protein</fullName>
    </submittedName>
</protein>
<proteinExistence type="predicted"/>
<evidence type="ECO:0000313" key="2">
    <source>
        <dbReference type="Proteomes" id="UP000315369"/>
    </source>
</evidence>
<accession>A0A540X5V4</accession>
<organism evidence="1 2">
    <name type="scientific">Myxococcus llanfairpwllgwyngyllgogerychwyrndrobwllllantysiliogogogochensis</name>
    <dbReference type="NCBI Taxonomy" id="2590453"/>
    <lineage>
        <taxon>Bacteria</taxon>
        <taxon>Pseudomonadati</taxon>
        <taxon>Myxococcota</taxon>
        <taxon>Myxococcia</taxon>
        <taxon>Myxococcales</taxon>
        <taxon>Cystobacterineae</taxon>
        <taxon>Myxococcaceae</taxon>
        <taxon>Myxococcus</taxon>
    </lineage>
</organism>
<dbReference type="EMBL" id="VIFM01000029">
    <property type="protein sequence ID" value="TQF16114.1"/>
    <property type="molecule type" value="Genomic_DNA"/>
</dbReference>
<gene>
    <name evidence="1" type="ORF">FJV41_10005</name>
</gene>
<comment type="caution">
    <text evidence="1">The sequence shown here is derived from an EMBL/GenBank/DDBJ whole genome shotgun (WGS) entry which is preliminary data.</text>
</comment>
<reference evidence="1 2" key="1">
    <citation type="submission" date="2019-06" db="EMBL/GenBank/DDBJ databases">
        <authorList>
            <person name="Livingstone P."/>
            <person name="Whitworth D."/>
        </authorList>
    </citation>
    <scope>NUCLEOTIDE SEQUENCE [LARGE SCALE GENOMIC DNA]</scope>
    <source>
        <strain evidence="1 2">AM401</strain>
    </source>
</reference>
<keyword evidence="2" id="KW-1185">Reference proteome</keyword>